<sequence length="106" mass="12497">MDLQLVVCIKVCGEIKQKFYILFKIQKSDMFQQQYRHRSSGFRKGESQTIIKMLSQLRGDVTNLQTEMKLINKKLTWLTQKVDLVDSKVGLVQAELGVVEKRMWFR</sequence>
<keyword evidence="2" id="KW-1185">Reference proteome</keyword>
<proteinExistence type="predicted"/>
<accession>A0A8S9Z7Z0</accession>
<dbReference type="EMBL" id="JABEBT010000268">
    <property type="protein sequence ID" value="KAF7623359.1"/>
    <property type="molecule type" value="Genomic_DNA"/>
</dbReference>
<reference evidence="1" key="1">
    <citation type="journal article" date="2020" name="Ecol. Evol.">
        <title>Genome structure and content of the rice root-knot nematode (Meloidogyne graminicola).</title>
        <authorList>
            <person name="Phan N.T."/>
            <person name="Danchin E.G.J."/>
            <person name="Klopp C."/>
            <person name="Perfus-Barbeoch L."/>
            <person name="Kozlowski D.K."/>
            <person name="Koutsovoulos G.D."/>
            <person name="Lopez-Roques C."/>
            <person name="Bouchez O."/>
            <person name="Zahm M."/>
            <person name="Besnard G."/>
            <person name="Bellafiore S."/>
        </authorList>
    </citation>
    <scope>NUCLEOTIDE SEQUENCE</scope>
    <source>
        <strain evidence="1">VN-18</strain>
    </source>
</reference>
<gene>
    <name evidence="1" type="ORF">Mgra_00010299</name>
</gene>
<protein>
    <submittedName>
        <fullName evidence="1">Uncharacterized protein</fullName>
    </submittedName>
</protein>
<evidence type="ECO:0000313" key="2">
    <source>
        <dbReference type="Proteomes" id="UP000605970"/>
    </source>
</evidence>
<dbReference type="Proteomes" id="UP000605970">
    <property type="component" value="Unassembled WGS sequence"/>
</dbReference>
<name>A0A8S9Z7Z0_9BILA</name>
<comment type="caution">
    <text evidence="1">The sequence shown here is derived from an EMBL/GenBank/DDBJ whole genome shotgun (WGS) entry which is preliminary data.</text>
</comment>
<dbReference type="AlphaFoldDB" id="A0A8S9Z7Z0"/>
<evidence type="ECO:0000313" key="1">
    <source>
        <dbReference type="EMBL" id="KAF7623359.1"/>
    </source>
</evidence>
<organism evidence="1 2">
    <name type="scientific">Meloidogyne graminicola</name>
    <dbReference type="NCBI Taxonomy" id="189291"/>
    <lineage>
        <taxon>Eukaryota</taxon>
        <taxon>Metazoa</taxon>
        <taxon>Ecdysozoa</taxon>
        <taxon>Nematoda</taxon>
        <taxon>Chromadorea</taxon>
        <taxon>Rhabditida</taxon>
        <taxon>Tylenchina</taxon>
        <taxon>Tylenchomorpha</taxon>
        <taxon>Tylenchoidea</taxon>
        <taxon>Meloidogynidae</taxon>
        <taxon>Meloidogyninae</taxon>
        <taxon>Meloidogyne</taxon>
    </lineage>
</organism>